<keyword evidence="1" id="KW-1133">Transmembrane helix</keyword>
<feature type="transmembrane region" description="Helical" evidence="1">
    <location>
        <begin position="44"/>
        <end position="65"/>
    </location>
</feature>
<protein>
    <submittedName>
        <fullName evidence="2">Uncharacterized protein</fullName>
    </submittedName>
</protein>
<evidence type="ECO:0000313" key="3">
    <source>
        <dbReference type="Proteomes" id="UP000745577"/>
    </source>
</evidence>
<accession>A0A955I607</accession>
<keyword evidence="1" id="KW-0812">Transmembrane</keyword>
<evidence type="ECO:0000313" key="2">
    <source>
        <dbReference type="EMBL" id="MCA9379690.1"/>
    </source>
</evidence>
<organism evidence="2 3">
    <name type="scientific">Candidatus Dojkabacteria bacterium</name>
    <dbReference type="NCBI Taxonomy" id="2099670"/>
    <lineage>
        <taxon>Bacteria</taxon>
        <taxon>Candidatus Dojkabacteria</taxon>
    </lineage>
</organism>
<dbReference type="AlphaFoldDB" id="A0A955I607"/>
<evidence type="ECO:0000256" key="1">
    <source>
        <dbReference type="SAM" id="Phobius"/>
    </source>
</evidence>
<keyword evidence="1" id="KW-0472">Membrane</keyword>
<feature type="transmembrane region" description="Helical" evidence="1">
    <location>
        <begin position="77"/>
        <end position="98"/>
    </location>
</feature>
<sequence>MIPFELVQISAGIGGALLTYHLSTQDGDPRYYVRNIRRVNLKDSFIPLITYFGTGVLSSVAVTLVEATRNPDQVSSSLIPILAAGLVSMASAVIGGLVSSRNDNNADL</sequence>
<dbReference type="EMBL" id="JAGQLL010000006">
    <property type="protein sequence ID" value="MCA9379690.1"/>
    <property type="molecule type" value="Genomic_DNA"/>
</dbReference>
<proteinExistence type="predicted"/>
<gene>
    <name evidence="2" type="ORF">KC675_00770</name>
</gene>
<dbReference type="Proteomes" id="UP000745577">
    <property type="component" value="Unassembled WGS sequence"/>
</dbReference>
<name>A0A955I607_9BACT</name>
<comment type="caution">
    <text evidence="2">The sequence shown here is derived from an EMBL/GenBank/DDBJ whole genome shotgun (WGS) entry which is preliminary data.</text>
</comment>
<reference evidence="2" key="2">
    <citation type="journal article" date="2021" name="Microbiome">
        <title>Successional dynamics and alternative stable states in a saline activated sludge microbial community over 9 years.</title>
        <authorList>
            <person name="Wang Y."/>
            <person name="Ye J."/>
            <person name="Ju F."/>
            <person name="Liu L."/>
            <person name="Boyd J.A."/>
            <person name="Deng Y."/>
            <person name="Parks D.H."/>
            <person name="Jiang X."/>
            <person name="Yin X."/>
            <person name="Woodcroft B.J."/>
            <person name="Tyson G.W."/>
            <person name="Hugenholtz P."/>
            <person name="Polz M.F."/>
            <person name="Zhang T."/>
        </authorList>
    </citation>
    <scope>NUCLEOTIDE SEQUENCE</scope>
    <source>
        <strain evidence="2">HKST-UBA15</strain>
    </source>
</reference>
<feature type="transmembrane region" description="Helical" evidence="1">
    <location>
        <begin position="6"/>
        <end position="23"/>
    </location>
</feature>
<reference evidence="2" key="1">
    <citation type="submission" date="2020-04" db="EMBL/GenBank/DDBJ databases">
        <authorList>
            <person name="Zhang T."/>
        </authorList>
    </citation>
    <scope>NUCLEOTIDE SEQUENCE</scope>
    <source>
        <strain evidence="2">HKST-UBA15</strain>
    </source>
</reference>